<dbReference type="InterPro" id="IPR001173">
    <property type="entry name" value="Glyco_trans_2-like"/>
</dbReference>
<accession>A0A167IQT7</accession>
<keyword evidence="1" id="KW-0472">Membrane</keyword>
<evidence type="ECO:0000313" key="4">
    <source>
        <dbReference type="Proteomes" id="UP000077013"/>
    </source>
</evidence>
<evidence type="ECO:0000259" key="2">
    <source>
        <dbReference type="Pfam" id="PF00535"/>
    </source>
</evidence>
<dbReference type="SUPFAM" id="SSF53448">
    <property type="entry name" value="Nucleotide-diphospho-sugar transferases"/>
    <property type="match status" value="1"/>
</dbReference>
<evidence type="ECO:0000256" key="1">
    <source>
        <dbReference type="SAM" id="Phobius"/>
    </source>
</evidence>
<sequence length="388" mass="43515">MIYIFGILLLGYAFSLGMLLYGFRSLSETALEDKKVPTTETASEEVTRFSIIIPFRNEAQHLPKLVASLLQLSYPSEAFEVLFVDDASEDASEAILGNTLKAHPEFRHTILKNKRTSASPKKDAISEALHHAKNQWIVTTDADCEVLPTWLTALHNCIVLQNPVLIAAPILYTSTTKVVQQFQQLDGLSLQMVTMGGFGLQHPLLCNGANLAYQKDAFETVNGFSGNDHIASGDDIFLLDKIRDHFPKQVTYLKSKDAVVSTHPQPTWKKVLAQRVRWASKTSQQENWISKLLGMWVLMTNLGLLLGWVSAFISPSTFYFYFLFVILKWGIDSYMLYTSAHFFELKINAKALIASLLVYPLLTVTILLQSVSGSYEWKGRAFKAKGTH</sequence>
<gene>
    <name evidence="3" type="ORF">ULVI_04045</name>
</gene>
<reference evidence="3 4" key="1">
    <citation type="submission" date="2016-02" db="EMBL/GenBank/DDBJ databases">
        <title>Ulvibacter sp. LPB0005, isolated from Thais luteostoma.</title>
        <authorList>
            <person name="Shin S.-K."/>
            <person name="Yi H."/>
        </authorList>
    </citation>
    <scope>NUCLEOTIDE SEQUENCE [LARGE SCALE GENOMIC DNA]</scope>
    <source>
        <strain evidence="3 4">LPB0005</strain>
    </source>
</reference>
<dbReference type="PANTHER" id="PTHR43685:SF2">
    <property type="entry name" value="GLYCOSYLTRANSFERASE 2-LIKE DOMAIN-CONTAINING PROTEIN"/>
    <property type="match status" value="1"/>
</dbReference>
<name>A0A167IQT7_9FLAO</name>
<dbReference type="RefSeq" id="WP_068590011.1">
    <property type="nucleotide sequence ID" value="NZ_LRXL01000026.1"/>
</dbReference>
<dbReference type="EMBL" id="LRXL01000026">
    <property type="protein sequence ID" value="OAB79919.1"/>
    <property type="molecule type" value="Genomic_DNA"/>
</dbReference>
<keyword evidence="1" id="KW-1133">Transmembrane helix</keyword>
<feature type="domain" description="Glycosyltransferase 2-like" evidence="2">
    <location>
        <begin position="50"/>
        <end position="158"/>
    </location>
</feature>
<dbReference type="InterPro" id="IPR050834">
    <property type="entry name" value="Glycosyltransf_2"/>
</dbReference>
<keyword evidence="1" id="KW-0812">Transmembrane</keyword>
<feature type="transmembrane region" description="Helical" evidence="1">
    <location>
        <begin position="349"/>
        <end position="368"/>
    </location>
</feature>
<dbReference type="Proteomes" id="UP000077013">
    <property type="component" value="Unassembled WGS sequence"/>
</dbReference>
<feature type="transmembrane region" description="Helical" evidence="1">
    <location>
        <begin position="6"/>
        <end position="23"/>
    </location>
</feature>
<dbReference type="Pfam" id="PF00535">
    <property type="entry name" value="Glycos_transf_2"/>
    <property type="match status" value="1"/>
</dbReference>
<dbReference type="Gene3D" id="3.90.550.10">
    <property type="entry name" value="Spore Coat Polysaccharide Biosynthesis Protein SpsA, Chain A"/>
    <property type="match status" value="1"/>
</dbReference>
<dbReference type="STRING" id="1763537.ULVI_04045"/>
<proteinExistence type="predicted"/>
<comment type="caution">
    <text evidence="3">The sequence shown here is derived from an EMBL/GenBank/DDBJ whole genome shotgun (WGS) entry which is preliminary data.</text>
</comment>
<evidence type="ECO:0000313" key="3">
    <source>
        <dbReference type="EMBL" id="OAB79919.1"/>
    </source>
</evidence>
<dbReference type="InterPro" id="IPR029044">
    <property type="entry name" value="Nucleotide-diphossugar_trans"/>
</dbReference>
<keyword evidence="4" id="KW-1185">Reference proteome</keyword>
<dbReference type="PANTHER" id="PTHR43685">
    <property type="entry name" value="GLYCOSYLTRANSFERASE"/>
    <property type="match status" value="1"/>
</dbReference>
<protein>
    <recommendedName>
        <fullName evidence="2">Glycosyltransferase 2-like domain-containing protein</fullName>
    </recommendedName>
</protein>
<dbReference type="CDD" id="cd04192">
    <property type="entry name" value="GT_2_like_e"/>
    <property type="match status" value="1"/>
</dbReference>
<dbReference type="AlphaFoldDB" id="A0A167IQT7"/>
<organism evidence="3 4">
    <name type="scientific">Cochleicola gelatinilyticus</name>
    <dbReference type="NCBI Taxonomy" id="1763537"/>
    <lineage>
        <taxon>Bacteria</taxon>
        <taxon>Pseudomonadati</taxon>
        <taxon>Bacteroidota</taxon>
        <taxon>Flavobacteriia</taxon>
        <taxon>Flavobacteriales</taxon>
        <taxon>Flavobacteriaceae</taxon>
        <taxon>Cochleicola</taxon>
    </lineage>
</organism>